<dbReference type="Proteomes" id="UP001363622">
    <property type="component" value="Unassembled WGS sequence"/>
</dbReference>
<gene>
    <name evidence="1" type="ORF">IWZ03DRAFT_388352</name>
</gene>
<accession>A0ABR1KC05</accession>
<comment type="caution">
    <text evidence="1">The sequence shown here is derived from an EMBL/GenBank/DDBJ whole genome shotgun (WGS) entry which is preliminary data.</text>
</comment>
<keyword evidence="2" id="KW-1185">Reference proteome</keyword>
<dbReference type="EMBL" id="JBBPHU010000014">
    <property type="protein sequence ID" value="KAK7510359.1"/>
    <property type="molecule type" value="Genomic_DNA"/>
</dbReference>
<protein>
    <submittedName>
        <fullName evidence="1">Uncharacterized protein</fullName>
    </submittedName>
</protein>
<name>A0ABR1KC05_9PEZI</name>
<organism evidence="1 2">
    <name type="scientific">Phyllosticta citriasiana</name>
    <dbReference type="NCBI Taxonomy" id="595635"/>
    <lineage>
        <taxon>Eukaryota</taxon>
        <taxon>Fungi</taxon>
        <taxon>Dikarya</taxon>
        <taxon>Ascomycota</taxon>
        <taxon>Pezizomycotina</taxon>
        <taxon>Dothideomycetes</taxon>
        <taxon>Dothideomycetes incertae sedis</taxon>
        <taxon>Botryosphaeriales</taxon>
        <taxon>Phyllostictaceae</taxon>
        <taxon>Phyllosticta</taxon>
    </lineage>
</organism>
<evidence type="ECO:0000313" key="1">
    <source>
        <dbReference type="EMBL" id="KAK7510359.1"/>
    </source>
</evidence>
<proteinExistence type="predicted"/>
<evidence type="ECO:0000313" key="2">
    <source>
        <dbReference type="Proteomes" id="UP001363622"/>
    </source>
</evidence>
<reference evidence="1 2" key="1">
    <citation type="submission" date="2024-04" db="EMBL/GenBank/DDBJ databases">
        <title>Phyllosticta paracitricarpa is synonymous to the EU quarantine fungus P. citricarpa based on phylogenomic analyses.</title>
        <authorList>
            <consortium name="Lawrence Berkeley National Laboratory"/>
            <person name="Van Ingen-Buijs V.A."/>
            <person name="Van Westerhoven A.C."/>
            <person name="Haridas S."/>
            <person name="Skiadas P."/>
            <person name="Martin F."/>
            <person name="Groenewald J.Z."/>
            <person name="Crous P.W."/>
            <person name="Seidl M.F."/>
        </authorList>
    </citation>
    <scope>NUCLEOTIDE SEQUENCE [LARGE SCALE GENOMIC DNA]</scope>
    <source>
        <strain evidence="1 2">CBS 123371</strain>
    </source>
</reference>
<sequence>MEVLGRCFGLYSVALTGFGPSLTWEHFSLRCHQRDADTVAFTVQRNGFLCFFIGMGRRWHSVASYIQHPGISANVERLDSGGGALVRCS</sequence>